<dbReference type="Gene3D" id="1.10.630.10">
    <property type="entry name" value="Cytochrome P450"/>
    <property type="match status" value="1"/>
</dbReference>
<accession>A0A8C0AZL4</accession>
<dbReference type="GO" id="GO:0005506">
    <property type="term" value="F:iron ion binding"/>
    <property type="evidence" value="ECO:0007669"/>
    <property type="project" value="InterPro"/>
</dbReference>
<dbReference type="SUPFAM" id="SSF48264">
    <property type="entry name" value="Cytochrome P450"/>
    <property type="match status" value="1"/>
</dbReference>
<dbReference type="InterPro" id="IPR001128">
    <property type="entry name" value="Cyt_P450"/>
</dbReference>
<keyword evidence="6" id="KW-0503">Monooxygenase</keyword>
<evidence type="ECO:0000256" key="5">
    <source>
        <dbReference type="ARBA" id="ARBA00023004"/>
    </source>
</evidence>
<proteinExistence type="inferred from homology"/>
<keyword evidence="3" id="KW-0479">Metal-binding</keyword>
<feature type="transmembrane region" description="Helical" evidence="7">
    <location>
        <begin position="14"/>
        <end position="37"/>
    </location>
</feature>
<dbReference type="PANTHER" id="PTHR24289">
    <property type="entry name" value="STEROID 17-ALPHA-HYDROXYLASE/17,20 LYASE"/>
    <property type="match status" value="1"/>
</dbReference>
<evidence type="ECO:0000313" key="8">
    <source>
        <dbReference type="Ensembl" id="ENSBJAP00000009548.1"/>
    </source>
</evidence>
<protein>
    <submittedName>
        <fullName evidence="8">Uncharacterized protein</fullName>
    </submittedName>
</protein>
<dbReference type="AlphaFoldDB" id="A0A8C0AZL4"/>
<reference evidence="8" key="1">
    <citation type="submission" date="2025-08" db="UniProtKB">
        <authorList>
            <consortium name="Ensembl"/>
        </authorList>
    </citation>
    <scope>IDENTIFICATION</scope>
</reference>
<evidence type="ECO:0000313" key="9">
    <source>
        <dbReference type="Proteomes" id="UP000694555"/>
    </source>
</evidence>
<evidence type="ECO:0000256" key="2">
    <source>
        <dbReference type="ARBA" id="ARBA00022617"/>
    </source>
</evidence>
<dbReference type="Ensembl" id="ENSBJAT00000009818.1">
    <property type="protein sequence ID" value="ENSBJAP00000009548.1"/>
    <property type="gene ID" value="ENSBJAG00000006544.1"/>
</dbReference>
<dbReference type="GO" id="GO:0020037">
    <property type="term" value="F:heme binding"/>
    <property type="evidence" value="ECO:0007669"/>
    <property type="project" value="InterPro"/>
</dbReference>
<keyword evidence="2" id="KW-0349">Heme</keyword>
<evidence type="ECO:0000256" key="6">
    <source>
        <dbReference type="ARBA" id="ARBA00023033"/>
    </source>
</evidence>
<dbReference type="PANTHER" id="PTHR24289:SF22">
    <property type="entry name" value="CYTOCHROME P450 1A"/>
    <property type="match status" value="1"/>
</dbReference>
<sequence length="226" mass="25389">MLSTSFQNLSYTEIFTVLLCSYEMIGLLVFAGVFVAMKWKKTGKKRMNRPWGPTPWLITGNLEKYGHMFQTKLGSMTVVVLCGIDTFKQALEIQGESSVGRSGLYSFSPTENEGCMTFNKKYREGWNVHKEIAKNPLRKLSLIADTCSCLLQEQIHFEVSGIVRAFRDLSDTAGSFDLASFLTRCLASVICNLCFGKSYSQNGREFLTVLQVSCRIRVPENLSSPI</sequence>
<comment type="similarity">
    <text evidence="1">Belongs to the cytochrome P450 family.</text>
</comment>
<keyword evidence="7" id="KW-0812">Transmembrane</keyword>
<reference evidence="8" key="2">
    <citation type="submission" date="2025-09" db="UniProtKB">
        <authorList>
            <consortium name="Ensembl"/>
        </authorList>
    </citation>
    <scope>IDENTIFICATION</scope>
</reference>
<dbReference type="InterPro" id="IPR036396">
    <property type="entry name" value="Cyt_P450_sf"/>
</dbReference>
<dbReference type="PRINTS" id="PR00463">
    <property type="entry name" value="EP450I"/>
</dbReference>
<dbReference type="Proteomes" id="UP000694555">
    <property type="component" value="Unplaced"/>
</dbReference>
<dbReference type="GO" id="GO:0004508">
    <property type="term" value="F:steroid 17-alpha-monooxygenase activity"/>
    <property type="evidence" value="ECO:0007669"/>
    <property type="project" value="TreeGrafter"/>
</dbReference>
<dbReference type="GO" id="GO:0042446">
    <property type="term" value="P:hormone biosynthetic process"/>
    <property type="evidence" value="ECO:0007669"/>
    <property type="project" value="TreeGrafter"/>
</dbReference>
<organism evidence="8 9">
    <name type="scientific">Buteo japonicus</name>
    <dbReference type="NCBI Taxonomy" id="224669"/>
    <lineage>
        <taxon>Eukaryota</taxon>
        <taxon>Metazoa</taxon>
        <taxon>Chordata</taxon>
        <taxon>Craniata</taxon>
        <taxon>Vertebrata</taxon>
        <taxon>Euteleostomi</taxon>
        <taxon>Archelosauria</taxon>
        <taxon>Archosauria</taxon>
        <taxon>Dinosauria</taxon>
        <taxon>Saurischia</taxon>
        <taxon>Theropoda</taxon>
        <taxon>Coelurosauria</taxon>
        <taxon>Aves</taxon>
        <taxon>Neognathae</taxon>
        <taxon>Neoaves</taxon>
        <taxon>Telluraves</taxon>
        <taxon>Accipitrimorphae</taxon>
        <taxon>Accipitriformes</taxon>
        <taxon>Accipitridae</taxon>
        <taxon>Accipitrinae</taxon>
        <taxon>Buteo</taxon>
    </lineage>
</organism>
<evidence type="ECO:0000256" key="4">
    <source>
        <dbReference type="ARBA" id="ARBA00023002"/>
    </source>
</evidence>
<keyword evidence="7" id="KW-1133">Transmembrane helix</keyword>
<evidence type="ECO:0000256" key="7">
    <source>
        <dbReference type="SAM" id="Phobius"/>
    </source>
</evidence>
<dbReference type="Pfam" id="PF00067">
    <property type="entry name" value="p450"/>
    <property type="match status" value="1"/>
</dbReference>
<name>A0A8C0AZL4_9AVES</name>
<keyword evidence="4" id="KW-0560">Oxidoreductase</keyword>
<dbReference type="GO" id="GO:0042448">
    <property type="term" value="P:progesterone metabolic process"/>
    <property type="evidence" value="ECO:0007669"/>
    <property type="project" value="TreeGrafter"/>
</dbReference>
<keyword evidence="7" id="KW-0472">Membrane</keyword>
<keyword evidence="9" id="KW-1185">Reference proteome</keyword>
<evidence type="ECO:0000256" key="1">
    <source>
        <dbReference type="ARBA" id="ARBA00010617"/>
    </source>
</evidence>
<dbReference type="InterPro" id="IPR002401">
    <property type="entry name" value="Cyt_P450_E_grp-I"/>
</dbReference>
<evidence type="ECO:0000256" key="3">
    <source>
        <dbReference type="ARBA" id="ARBA00022723"/>
    </source>
</evidence>
<keyword evidence="5" id="KW-0408">Iron</keyword>